<keyword evidence="2" id="KW-0539">Nucleus</keyword>
<feature type="compositionally biased region" description="Low complexity" evidence="3">
    <location>
        <begin position="578"/>
        <end position="593"/>
    </location>
</feature>
<comment type="caution">
    <text evidence="5">The sequence shown here is derived from an EMBL/GenBank/DDBJ whole genome shotgun (WGS) entry which is preliminary data.</text>
</comment>
<evidence type="ECO:0000256" key="1">
    <source>
        <dbReference type="ARBA" id="ARBA00004123"/>
    </source>
</evidence>
<sequence>MQQERPVKEEPVEVKRERNDRDRDRHGEKRRWSESTRDAPDVKRQRPDVEEVRVENEPQTDKSAVVLDWYNSDMSVKIDRENYLSATPMTEHGFGYVWHGIKATYGFTQGRVYYEAIIEEEIPVPHLEAEEQHPHVLRVGWSIDDAGMVLGEEKLSYGYGGTGKASVNLKFKDYGGQFGKGDILGCYLDMESEPMTISYTVNGKHKGICYEVSRYELGDRALFPHIVTKNCSFKVNFGNDAPWSESLVGYTFAGDVPIDERVLGTPGPEKRSDGEIIMMVGLPASGKTTWVNKFCSENADKKYNVLGTNNLIDKMKVNGLPRKRNYAGRWEVLIERCTKCLNSLLQMSYKRRRNFIIDQTNVYPSAQRRKMKGFAGFKRRAVVICPSDEDLKKRTEKREKEEGKDVPDKAVLEMKANFKLPEEGDLFDVVQFVEESQENAIKIVEKYNKEGEDAGFGQKNRSFNRDRNNDNRNRGGYMDRRGGYGNRGGGGGGGGFRGGWDRDRRGGGGGYNNDRRDNRGGGWNRDRDHRGGYNRDYNRDNRGGGRDNHRGGGGGYNRDNRSGGGGGYNRDNRDNRNRQSGNNWNQNKSQNQSIETVKSNPWASSNTPTQGSGSAPSYGNYSNNQSYGSNQGYNQSYNQGATAAAAPAAAPAAAATGYNQGYNQAQGWNQQYYQAQQGYWGQGYNYGAQQQQQPQQQGYSAATQGYGTQAQGYGATGQQQSYGTPSTTAAYGAQNTQQSWGSYGNTYQQNQGSSYRR</sequence>
<dbReference type="CDD" id="cd12884">
    <property type="entry name" value="SPRY_hnRNP"/>
    <property type="match status" value="1"/>
</dbReference>
<dbReference type="GO" id="GO:0005634">
    <property type="term" value="C:nucleus"/>
    <property type="evidence" value="ECO:0007669"/>
    <property type="project" value="UniProtKB-SubCell"/>
</dbReference>
<dbReference type="EMBL" id="CAXKWB010013249">
    <property type="protein sequence ID" value="CAL4107107.1"/>
    <property type="molecule type" value="Genomic_DNA"/>
</dbReference>
<feature type="compositionally biased region" description="Gly residues" evidence="3">
    <location>
        <begin position="551"/>
        <end position="568"/>
    </location>
</feature>
<feature type="region of interest" description="Disordered" evidence="3">
    <location>
        <begin position="737"/>
        <end position="757"/>
    </location>
</feature>
<dbReference type="GO" id="GO:0003723">
    <property type="term" value="F:RNA binding"/>
    <property type="evidence" value="ECO:0007669"/>
    <property type="project" value="TreeGrafter"/>
</dbReference>
<feature type="domain" description="B30.2/SPRY" evidence="4">
    <location>
        <begin position="34"/>
        <end position="242"/>
    </location>
</feature>
<dbReference type="InterPro" id="IPR001870">
    <property type="entry name" value="B30.2/SPRY"/>
</dbReference>
<dbReference type="PANTHER" id="PTHR12381:SF56">
    <property type="entry name" value="B30.2_SPRY DOMAIN-CONTAINING PROTEIN-RELATED"/>
    <property type="match status" value="1"/>
</dbReference>
<feature type="region of interest" description="Disordered" evidence="3">
    <location>
        <begin position="452"/>
        <end position="633"/>
    </location>
</feature>
<evidence type="ECO:0000256" key="2">
    <source>
        <dbReference type="ARBA" id="ARBA00023242"/>
    </source>
</evidence>
<dbReference type="Proteomes" id="UP001497623">
    <property type="component" value="Unassembled WGS sequence"/>
</dbReference>
<keyword evidence="6" id="KW-1185">Reference proteome</keyword>
<comment type="subcellular location">
    <subcellularLocation>
        <location evidence="1">Nucleus</location>
    </subcellularLocation>
</comment>
<dbReference type="SUPFAM" id="SSF52540">
    <property type="entry name" value="P-loop containing nucleoside triphosphate hydrolases"/>
    <property type="match status" value="1"/>
</dbReference>
<evidence type="ECO:0000313" key="5">
    <source>
        <dbReference type="EMBL" id="CAL4107107.1"/>
    </source>
</evidence>
<dbReference type="GO" id="GO:0000380">
    <property type="term" value="P:alternative mRNA splicing, via spliceosome"/>
    <property type="evidence" value="ECO:0007669"/>
    <property type="project" value="TreeGrafter"/>
</dbReference>
<dbReference type="PROSITE" id="PS50188">
    <property type="entry name" value="B302_SPRY"/>
    <property type="match status" value="1"/>
</dbReference>
<organism evidence="5 6">
    <name type="scientific">Meganyctiphanes norvegica</name>
    <name type="common">Northern krill</name>
    <name type="synonym">Thysanopoda norvegica</name>
    <dbReference type="NCBI Taxonomy" id="48144"/>
    <lineage>
        <taxon>Eukaryota</taxon>
        <taxon>Metazoa</taxon>
        <taxon>Ecdysozoa</taxon>
        <taxon>Arthropoda</taxon>
        <taxon>Crustacea</taxon>
        <taxon>Multicrustacea</taxon>
        <taxon>Malacostraca</taxon>
        <taxon>Eumalacostraca</taxon>
        <taxon>Eucarida</taxon>
        <taxon>Euphausiacea</taxon>
        <taxon>Euphausiidae</taxon>
        <taxon>Meganyctiphanes</taxon>
    </lineage>
</organism>
<proteinExistence type="predicted"/>
<dbReference type="SUPFAM" id="SSF49899">
    <property type="entry name" value="Concanavalin A-like lectins/glucanases"/>
    <property type="match status" value="1"/>
</dbReference>
<feature type="compositionally biased region" description="Low complexity" evidence="3">
    <location>
        <begin position="617"/>
        <end position="633"/>
    </location>
</feature>
<accession>A0AAV2QXZ9</accession>
<dbReference type="SMART" id="SM00449">
    <property type="entry name" value="SPRY"/>
    <property type="match status" value="1"/>
</dbReference>
<dbReference type="InterPro" id="IPR003877">
    <property type="entry name" value="SPRY_dom"/>
</dbReference>
<feature type="compositionally biased region" description="Gly residues" evidence="3">
    <location>
        <begin position="483"/>
        <end position="498"/>
    </location>
</feature>
<dbReference type="PANTHER" id="PTHR12381">
    <property type="entry name" value="HETEROGENEOUS NUCLEAR RIBONUCLEOPROTEIN U FAMILY MEMBER"/>
    <property type="match status" value="1"/>
</dbReference>
<dbReference type="FunFam" id="3.40.50.300:FF:000355">
    <property type="entry name" value="Heterogeneous nuclear ribonucleoprotein U-like 1, isoform CRA_a"/>
    <property type="match status" value="1"/>
</dbReference>
<dbReference type="Gene3D" id="3.40.50.300">
    <property type="entry name" value="P-loop containing nucleotide triphosphate hydrolases"/>
    <property type="match status" value="1"/>
</dbReference>
<gene>
    <name evidence="5" type="ORF">MNOR_LOCUS18485</name>
</gene>
<dbReference type="Gene3D" id="2.60.120.920">
    <property type="match status" value="1"/>
</dbReference>
<evidence type="ECO:0000313" key="6">
    <source>
        <dbReference type="Proteomes" id="UP001497623"/>
    </source>
</evidence>
<evidence type="ECO:0000256" key="3">
    <source>
        <dbReference type="SAM" id="MobiDB-lite"/>
    </source>
</evidence>
<dbReference type="InterPro" id="IPR013320">
    <property type="entry name" value="ConA-like_dom_sf"/>
</dbReference>
<dbReference type="Pfam" id="PF13671">
    <property type="entry name" value="AAA_33"/>
    <property type="match status" value="1"/>
</dbReference>
<feature type="compositionally biased region" description="Basic and acidic residues" evidence="3">
    <location>
        <begin position="513"/>
        <end position="550"/>
    </location>
</feature>
<dbReference type="AlphaFoldDB" id="A0AAV2QXZ9"/>
<reference evidence="5 6" key="1">
    <citation type="submission" date="2024-05" db="EMBL/GenBank/DDBJ databases">
        <authorList>
            <person name="Wallberg A."/>
        </authorList>
    </citation>
    <scope>NUCLEOTIDE SEQUENCE [LARGE SCALE GENOMIC DNA]</scope>
</reference>
<dbReference type="InterPro" id="IPR043136">
    <property type="entry name" value="B30.2/SPRY_sf"/>
</dbReference>
<feature type="compositionally biased region" description="Polar residues" evidence="3">
    <location>
        <begin position="594"/>
        <end position="615"/>
    </location>
</feature>
<name>A0AAV2QXZ9_MEGNR</name>
<dbReference type="Pfam" id="PF00622">
    <property type="entry name" value="SPRY"/>
    <property type="match status" value="1"/>
</dbReference>
<evidence type="ECO:0000259" key="4">
    <source>
        <dbReference type="PROSITE" id="PS50188"/>
    </source>
</evidence>
<feature type="region of interest" description="Disordered" evidence="3">
    <location>
        <begin position="1"/>
        <end position="59"/>
    </location>
</feature>
<feature type="compositionally biased region" description="Basic and acidic residues" evidence="3">
    <location>
        <begin position="463"/>
        <end position="482"/>
    </location>
</feature>
<dbReference type="InterPro" id="IPR035778">
    <property type="entry name" value="SPRY_hnRNP_U"/>
</dbReference>
<protein>
    <recommendedName>
        <fullName evidence="4">B30.2/SPRY domain-containing protein</fullName>
    </recommendedName>
</protein>
<dbReference type="InterPro" id="IPR027417">
    <property type="entry name" value="P-loop_NTPase"/>
</dbReference>